<gene>
    <name evidence="2" type="ORF">Pcinc_004286</name>
</gene>
<reference evidence="2" key="1">
    <citation type="submission" date="2023-10" db="EMBL/GenBank/DDBJ databases">
        <title>Genome assemblies of two species of porcelain crab, Petrolisthes cinctipes and Petrolisthes manimaculis (Anomura: Porcellanidae).</title>
        <authorList>
            <person name="Angst P."/>
        </authorList>
    </citation>
    <scope>NUCLEOTIDE SEQUENCE</scope>
    <source>
        <strain evidence="2">PB745_01</strain>
        <tissue evidence="2">Gill</tissue>
    </source>
</reference>
<evidence type="ECO:0000256" key="1">
    <source>
        <dbReference type="SAM" id="MobiDB-lite"/>
    </source>
</evidence>
<protein>
    <submittedName>
        <fullName evidence="2">Uncharacterized protein</fullName>
    </submittedName>
</protein>
<organism evidence="2 3">
    <name type="scientific">Petrolisthes cinctipes</name>
    <name type="common">Flat porcelain crab</name>
    <dbReference type="NCBI Taxonomy" id="88211"/>
    <lineage>
        <taxon>Eukaryota</taxon>
        <taxon>Metazoa</taxon>
        <taxon>Ecdysozoa</taxon>
        <taxon>Arthropoda</taxon>
        <taxon>Crustacea</taxon>
        <taxon>Multicrustacea</taxon>
        <taxon>Malacostraca</taxon>
        <taxon>Eumalacostraca</taxon>
        <taxon>Eucarida</taxon>
        <taxon>Decapoda</taxon>
        <taxon>Pleocyemata</taxon>
        <taxon>Anomura</taxon>
        <taxon>Galatheoidea</taxon>
        <taxon>Porcellanidae</taxon>
        <taxon>Petrolisthes</taxon>
    </lineage>
</organism>
<feature type="region of interest" description="Disordered" evidence="1">
    <location>
        <begin position="171"/>
        <end position="193"/>
    </location>
</feature>
<accession>A0AAE1L095</accession>
<name>A0AAE1L095_PETCI</name>
<evidence type="ECO:0000313" key="2">
    <source>
        <dbReference type="EMBL" id="KAK3891816.1"/>
    </source>
</evidence>
<evidence type="ECO:0000313" key="3">
    <source>
        <dbReference type="Proteomes" id="UP001286313"/>
    </source>
</evidence>
<comment type="caution">
    <text evidence="2">The sequence shown here is derived from an EMBL/GenBank/DDBJ whole genome shotgun (WGS) entry which is preliminary data.</text>
</comment>
<keyword evidence="3" id="KW-1185">Reference proteome</keyword>
<dbReference type="Proteomes" id="UP001286313">
    <property type="component" value="Unassembled WGS sequence"/>
</dbReference>
<sequence>MWRPRGYHTPTRPGTSSAPHTFLGLIRPPSASGPSLVNNLQHSRTAASVAPASGCSVVLNLGCGYKISRVAAPLHVHTLTTSGLVLEPYISTCPISTVLQLVSKKRLRVPVSLEQTQRLVDPYNSTIGDPSVSHSVQHLCNSLHNISLTTTTYKQHQVRFTRLYKLHQARSTRRPTLQPLPRVLHPPTNNQHRHNTLQPDATWDTLANNPHKKQHLYKQHLVDNLRVICAHLRPPQPTPRVTPIYNAFSATTPYNQV</sequence>
<dbReference type="AlphaFoldDB" id="A0AAE1L095"/>
<proteinExistence type="predicted"/>
<dbReference type="EMBL" id="JAWQEG010000302">
    <property type="protein sequence ID" value="KAK3891816.1"/>
    <property type="molecule type" value="Genomic_DNA"/>
</dbReference>